<keyword evidence="1" id="KW-0472">Membrane</keyword>
<protein>
    <submittedName>
        <fullName evidence="2">Uncharacterized protein</fullName>
    </submittedName>
</protein>
<keyword evidence="1" id="KW-1133">Transmembrane helix</keyword>
<gene>
    <name evidence="2" type="ORF">TBCH5v1_1804</name>
</gene>
<feature type="transmembrane region" description="Helical" evidence="1">
    <location>
        <begin position="7"/>
        <end position="30"/>
    </location>
</feature>
<evidence type="ECO:0000256" key="1">
    <source>
        <dbReference type="SAM" id="Phobius"/>
    </source>
</evidence>
<organism evidence="2 3">
    <name type="scientific">Thermococcus barophilus</name>
    <dbReference type="NCBI Taxonomy" id="55802"/>
    <lineage>
        <taxon>Archaea</taxon>
        <taxon>Methanobacteriati</taxon>
        <taxon>Methanobacteriota</taxon>
        <taxon>Thermococci</taxon>
        <taxon>Thermococcales</taxon>
        <taxon>Thermococcaceae</taxon>
        <taxon>Thermococcus</taxon>
    </lineage>
</organism>
<accession>A0A0S1XD68</accession>
<proteinExistence type="predicted"/>
<sequence length="273" mass="31140">MSSHQKFILVTGIWEILIGLDYLLLAIRIANESNTFKYFLLWATLMVILGVTLMWLARKDINRKNVKLGITLLLLLPIIQILLSSHWLLKYGLVEMVSYMIFIRTTHTFLFVFAVLSIFLLWKSEQDSYIQTKDVTFRVLILNAVLLIILGAYNIVMTRYSMDFEQADADEFGRFLISLGIFVGLLSNAHENLATKALLTLILAVVIMIGSGFLISLPGMIGETPPEFPNLTVIFVFIPIFLLSLASLVFLWGHSIKQLIYNLRRLPNDKQKP</sequence>
<name>A0A0S1XD68_THEBA</name>
<keyword evidence="1" id="KW-0812">Transmembrane</keyword>
<dbReference type="RefSeq" id="WP_056934269.1">
    <property type="nucleotide sequence ID" value="NZ_CP013050.1"/>
</dbReference>
<dbReference type="Proteomes" id="UP000066042">
    <property type="component" value="Chromosome"/>
</dbReference>
<evidence type="ECO:0000313" key="3">
    <source>
        <dbReference type="Proteomes" id="UP000066042"/>
    </source>
</evidence>
<dbReference type="EMBL" id="CP013050">
    <property type="protein sequence ID" value="ALM75714.1"/>
    <property type="molecule type" value="Genomic_DNA"/>
</dbReference>
<feature type="transmembrane region" description="Helical" evidence="1">
    <location>
        <begin position="233"/>
        <end position="253"/>
    </location>
</feature>
<feature type="transmembrane region" description="Helical" evidence="1">
    <location>
        <begin position="101"/>
        <end position="123"/>
    </location>
</feature>
<dbReference type="GeneID" id="26137042"/>
<dbReference type="AlphaFoldDB" id="A0A0S1XD68"/>
<evidence type="ECO:0000313" key="2">
    <source>
        <dbReference type="EMBL" id="ALM75714.1"/>
    </source>
</evidence>
<reference evidence="2 3" key="1">
    <citation type="journal article" date="2016" name="Genome Announc.">
        <title>Complete genome sequence of the hyperthermophilic and piezophilic archaeon Thermococcus barophilus Ch5, capable of growth at the expense of hydrogenogenesis from carbon monoxide and formate.</title>
        <authorList>
            <person name="Oger P."/>
            <person name="Sokolova T.G."/>
            <person name="Kozhevnikova D.A."/>
            <person name="Taranov E.A."/>
            <person name="Vannier P."/>
            <person name="Lee H.S."/>
            <person name="Kwon K.K."/>
            <person name="Kang S.G."/>
            <person name="Lee J.H."/>
            <person name="Bonch-Osmolovskaya E.A."/>
            <person name="Lebedinsky A.V."/>
        </authorList>
    </citation>
    <scope>NUCLEOTIDE SEQUENCE [LARGE SCALE GENOMIC DNA]</scope>
    <source>
        <strain evidence="3">Ch5</strain>
    </source>
</reference>
<dbReference type="STRING" id="55802.TBCH5v1_1804"/>
<feature type="transmembrane region" description="Helical" evidence="1">
    <location>
        <begin position="68"/>
        <end position="89"/>
    </location>
</feature>
<feature type="transmembrane region" description="Helical" evidence="1">
    <location>
        <begin position="172"/>
        <end position="190"/>
    </location>
</feature>
<feature type="transmembrane region" description="Helical" evidence="1">
    <location>
        <begin position="135"/>
        <end position="156"/>
    </location>
</feature>
<feature type="transmembrane region" description="Helical" evidence="1">
    <location>
        <begin position="197"/>
        <end position="221"/>
    </location>
</feature>
<dbReference type="PATRIC" id="fig|55802.8.peg.1782"/>
<feature type="transmembrane region" description="Helical" evidence="1">
    <location>
        <begin position="36"/>
        <end position="56"/>
    </location>
</feature>